<protein>
    <submittedName>
        <fullName evidence="2">Uncharacterized protein</fullName>
    </submittedName>
</protein>
<proteinExistence type="predicted"/>
<accession>A0A7J8GLL9</accession>
<feature type="region of interest" description="Disordered" evidence="1">
    <location>
        <begin position="1"/>
        <end position="51"/>
    </location>
</feature>
<reference evidence="2 3" key="1">
    <citation type="journal article" date="2020" name="Nature">
        <title>Six reference-quality genomes reveal evolution of bat adaptations.</title>
        <authorList>
            <person name="Jebb D."/>
            <person name="Huang Z."/>
            <person name="Pippel M."/>
            <person name="Hughes G.M."/>
            <person name="Lavrichenko K."/>
            <person name="Devanna P."/>
            <person name="Winkler S."/>
            <person name="Jermiin L.S."/>
            <person name="Skirmuntt E.C."/>
            <person name="Katzourakis A."/>
            <person name="Burkitt-Gray L."/>
            <person name="Ray D.A."/>
            <person name="Sullivan K.A.M."/>
            <person name="Roscito J.G."/>
            <person name="Kirilenko B.M."/>
            <person name="Davalos L.M."/>
            <person name="Corthals A.P."/>
            <person name="Power M.L."/>
            <person name="Jones G."/>
            <person name="Ransome R.D."/>
            <person name="Dechmann D.K.N."/>
            <person name="Locatelli A.G."/>
            <person name="Puechmaille S.J."/>
            <person name="Fedrigo O."/>
            <person name="Jarvis E.D."/>
            <person name="Hiller M."/>
            <person name="Vernes S.C."/>
            <person name="Myers E.W."/>
            <person name="Teeling E.C."/>
        </authorList>
    </citation>
    <scope>NUCLEOTIDE SEQUENCE [LARGE SCALE GENOMIC DNA]</scope>
    <source>
        <strain evidence="2">MMolMol1</strain>
        <tissue evidence="2">Muscle</tissue>
    </source>
</reference>
<dbReference type="EMBL" id="JACASF010000009">
    <property type="protein sequence ID" value="KAF6460489.1"/>
    <property type="molecule type" value="Genomic_DNA"/>
</dbReference>
<name>A0A7J8GLL9_MOLMO</name>
<dbReference type="InParanoid" id="A0A7J8GLL9"/>
<gene>
    <name evidence="2" type="ORF">HJG59_011407</name>
</gene>
<dbReference type="AlphaFoldDB" id="A0A7J8GLL9"/>
<evidence type="ECO:0000313" key="3">
    <source>
        <dbReference type="Proteomes" id="UP000550707"/>
    </source>
</evidence>
<evidence type="ECO:0000256" key="1">
    <source>
        <dbReference type="SAM" id="MobiDB-lite"/>
    </source>
</evidence>
<sequence length="121" mass="12793">MPQWVHPAGLEPGPGSSVAPSLRNWAGYEKSAGEGLPGVSSSGDVAVSPPSSWGRIHNSLASLLPQTQLRQMFGASEVSVSRPSTRHPLRCVQQTSFTATLWPVRDVGGTAQDTGEHCEKC</sequence>
<comment type="caution">
    <text evidence="2">The sequence shown here is derived from an EMBL/GenBank/DDBJ whole genome shotgun (WGS) entry which is preliminary data.</text>
</comment>
<evidence type="ECO:0000313" key="2">
    <source>
        <dbReference type="EMBL" id="KAF6460489.1"/>
    </source>
</evidence>
<dbReference type="Proteomes" id="UP000550707">
    <property type="component" value="Unassembled WGS sequence"/>
</dbReference>
<keyword evidence="3" id="KW-1185">Reference proteome</keyword>
<organism evidence="2 3">
    <name type="scientific">Molossus molossus</name>
    <name type="common">Pallas' mastiff bat</name>
    <name type="synonym">Vespertilio molossus</name>
    <dbReference type="NCBI Taxonomy" id="27622"/>
    <lineage>
        <taxon>Eukaryota</taxon>
        <taxon>Metazoa</taxon>
        <taxon>Chordata</taxon>
        <taxon>Craniata</taxon>
        <taxon>Vertebrata</taxon>
        <taxon>Euteleostomi</taxon>
        <taxon>Mammalia</taxon>
        <taxon>Eutheria</taxon>
        <taxon>Laurasiatheria</taxon>
        <taxon>Chiroptera</taxon>
        <taxon>Yangochiroptera</taxon>
        <taxon>Molossidae</taxon>
        <taxon>Molossus</taxon>
    </lineage>
</organism>